<comment type="subcellular location">
    <subcellularLocation>
        <location evidence="1">Cytoplasm</location>
    </subcellularLocation>
</comment>
<dbReference type="Gene3D" id="1.10.10.10">
    <property type="entry name" value="Winged helix-like DNA-binding domain superfamily/Winged helix DNA-binding domain"/>
    <property type="match status" value="1"/>
</dbReference>
<accession>A0A921K0X1</accession>
<reference evidence="9" key="1">
    <citation type="journal article" date="2021" name="PeerJ">
        <title>Extensive microbial diversity within the chicken gut microbiome revealed by metagenomics and culture.</title>
        <authorList>
            <person name="Gilroy R."/>
            <person name="Ravi A."/>
            <person name="Getino M."/>
            <person name="Pursley I."/>
            <person name="Horton D.L."/>
            <person name="Alikhan N.F."/>
            <person name="Baker D."/>
            <person name="Gharbi K."/>
            <person name="Hall N."/>
            <person name="Watson M."/>
            <person name="Adriaenssens E.M."/>
            <person name="Foster-Nyarko E."/>
            <person name="Jarju S."/>
            <person name="Secka A."/>
            <person name="Antonio M."/>
            <person name="Oren A."/>
            <person name="Chaudhuri R.R."/>
            <person name="La Ragione R."/>
            <person name="Hildebrand F."/>
            <person name="Pallen M.J."/>
        </authorList>
    </citation>
    <scope>NUCLEOTIDE SEQUENCE</scope>
    <source>
        <strain evidence="9">CHK174-6876</strain>
    </source>
</reference>
<dbReference type="PANTHER" id="PTHR42756">
    <property type="entry name" value="TRANSCRIPTIONAL REGULATOR, MARR"/>
    <property type="match status" value="1"/>
</dbReference>
<dbReference type="InterPro" id="IPR036390">
    <property type="entry name" value="WH_DNA-bd_sf"/>
</dbReference>
<evidence type="ECO:0000256" key="6">
    <source>
        <dbReference type="ARBA" id="ARBA00047188"/>
    </source>
</evidence>
<evidence type="ECO:0000259" key="8">
    <source>
        <dbReference type="PROSITE" id="PS50995"/>
    </source>
</evidence>
<dbReference type="SMART" id="SM00347">
    <property type="entry name" value="HTH_MARR"/>
    <property type="match status" value="1"/>
</dbReference>
<evidence type="ECO:0000256" key="7">
    <source>
        <dbReference type="ARBA" id="ARBA00047207"/>
    </source>
</evidence>
<evidence type="ECO:0000256" key="3">
    <source>
        <dbReference type="ARBA" id="ARBA00023125"/>
    </source>
</evidence>
<keyword evidence="2" id="KW-0805">Transcription regulation</keyword>
<evidence type="ECO:0000313" key="10">
    <source>
        <dbReference type="Proteomes" id="UP000707535"/>
    </source>
</evidence>
<dbReference type="Proteomes" id="UP000707535">
    <property type="component" value="Unassembled WGS sequence"/>
</dbReference>
<dbReference type="InterPro" id="IPR000835">
    <property type="entry name" value="HTH_MarR-typ"/>
</dbReference>
<dbReference type="PROSITE" id="PS50995">
    <property type="entry name" value="HTH_MARR_2"/>
    <property type="match status" value="1"/>
</dbReference>
<dbReference type="InterPro" id="IPR036388">
    <property type="entry name" value="WH-like_DNA-bd_sf"/>
</dbReference>
<evidence type="ECO:0000256" key="4">
    <source>
        <dbReference type="ARBA" id="ARBA00023163"/>
    </source>
</evidence>
<name>A0A921K0X1_9LACO</name>
<dbReference type="GO" id="GO:0003677">
    <property type="term" value="F:DNA binding"/>
    <property type="evidence" value="ECO:0007669"/>
    <property type="project" value="UniProtKB-KW"/>
</dbReference>
<keyword evidence="3" id="KW-0238">DNA-binding</keyword>
<comment type="caution">
    <text evidence="9">The sequence shown here is derived from an EMBL/GenBank/DDBJ whole genome shotgun (WGS) entry which is preliminary data.</text>
</comment>
<keyword evidence="4" id="KW-0804">Transcription</keyword>
<gene>
    <name evidence="9" type="ORF">K8V00_07410</name>
</gene>
<evidence type="ECO:0000256" key="2">
    <source>
        <dbReference type="ARBA" id="ARBA00023015"/>
    </source>
</evidence>
<feature type="domain" description="HTH marR-type" evidence="8">
    <location>
        <begin position="12"/>
        <end position="143"/>
    </location>
</feature>
<dbReference type="InterPro" id="IPR055166">
    <property type="entry name" value="Transc_reg_Sar_Rot_HTH"/>
</dbReference>
<sequence length="156" mass="18821">MEEVICNLPTTEDEFCYRIYCIERDLSKFFSNILRDFNLTFTQYTTLLILWNEEESMRMTELTKRLQLDCGTTSPLFKRMERNNWIVRKYASDDRRKIYIELTQNGREQQKAINERVTRCLLYVSSSQAEHEQDNKTIARMQSKLKKANDYLEDLF</sequence>
<evidence type="ECO:0000256" key="5">
    <source>
        <dbReference type="ARBA" id="ARBA00046337"/>
    </source>
</evidence>
<dbReference type="PANTHER" id="PTHR42756:SF1">
    <property type="entry name" value="TRANSCRIPTIONAL REPRESSOR OF EMRAB OPERON"/>
    <property type="match status" value="1"/>
</dbReference>
<dbReference type="EMBL" id="DYXG01000075">
    <property type="protein sequence ID" value="HJE97434.1"/>
    <property type="molecule type" value="Genomic_DNA"/>
</dbReference>
<dbReference type="SUPFAM" id="SSF46785">
    <property type="entry name" value="Winged helix' DNA-binding domain"/>
    <property type="match status" value="1"/>
</dbReference>
<dbReference type="GO" id="GO:0003700">
    <property type="term" value="F:DNA-binding transcription factor activity"/>
    <property type="evidence" value="ECO:0007669"/>
    <property type="project" value="InterPro"/>
</dbReference>
<organism evidence="9 10">
    <name type="scientific">Ligilactobacillus acidipiscis</name>
    <dbReference type="NCBI Taxonomy" id="89059"/>
    <lineage>
        <taxon>Bacteria</taxon>
        <taxon>Bacillati</taxon>
        <taxon>Bacillota</taxon>
        <taxon>Bacilli</taxon>
        <taxon>Lactobacillales</taxon>
        <taxon>Lactobacillaceae</taxon>
        <taxon>Ligilactobacillus</taxon>
    </lineage>
</organism>
<dbReference type="AlphaFoldDB" id="A0A921K0X1"/>
<protein>
    <recommendedName>
        <fullName evidence="6">HTH-type transcriptional regulator SarZ</fullName>
    </recommendedName>
    <alternativeName>
        <fullName evidence="7">Staphylococcal accessory regulator Z</fullName>
    </alternativeName>
</protein>
<dbReference type="Pfam" id="PF22381">
    <property type="entry name" value="Staph_reg_Sar_Rot"/>
    <property type="match status" value="1"/>
</dbReference>
<comment type="similarity">
    <text evidence="5">Belongs to the SarZ family.</text>
</comment>
<evidence type="ECO:0000256" key="1">
    <source>
        <dbReference type="ARBA" id="ARBA00004496"/>
    </source>
</evidence>
<reference evidence="9" key="2">
    <citation type="submission" date="2021-09" db="EMBL/GenBank/DDBJ databases">
        <authorList>
            <person name="Gilroy R."/>
        </authorList>
    </citation>
    <scope>NUCLEOTIDE SEQUENCE</scope>
    <source>
        <strain evidence="9">CHK174-6876</strain>
    </source>
</reference>
<proteinExistence type="inferred from homology"/>
<evidence type="ECO:0000313" key="9">
    <source>
        <dbReference type="EMBL" id="HJE97434.1"/>
    </source>
</evidence>
<dbReference type="GO" id="GO:0005737">
    <property type="term" value="C:cytoplasm"/>
    <property type="evidence" value="ECO:0007669"/>
    <property type="project" value="UniProtKB-SubCell"/>
</dbReference>